<dbReference type="PANTHER" id="PTHR21248">
    <property type="entry name" value="CARDIOLIPIN SYNTHASE"/>
    <property type="match status" value="1"/>
</dbReference>
<sequence length="445" mass="50641">MRSIILALSVFLFSKAVVADQVRYIPHSEGALASFLDIIQNSRKSIDMTTFIFEPCHASTLVVMDALAAKARSGVSVRILLDAFMHDKKQAWQLNNYFAQQGIQIRWFNTSPLLNLNFRSHIKLIVSDGQKYITGGRNYADEYFGLFEGANFIDRDAFVEGASAKEAQKVFNTMWASSWTKTVKPSHTRISWKEVCEYDESERAAEIKDHFNKYRTELVNALPLRSCPDTHFIADEPGAKILDQHRNGIEMAESKGKHTTAEFLKFIRNTKKTMVMENWSLMPHENMRYEFFDLRWKKIPVLFITNDNMDGPGILKYAEDSHNNRAARLQNQGSMAVKQISMHGALQDNWLLSPPNTEYRLHGKVGVRDDKDIIVSSFNIDQRSYSLNMESMILVRNCPAFAQDVDAGFNDLLIVYEQDKAAGVPPNNNDNLLWTVLGALGASFF</sequence>
<feature type="domain" description="PLD phosphodiesterase" evidence="2">
    <location>
        <begin position="357"/>
        <end position="384"/>
    </location>
</feature>
<dbReference type="AlphaFoldDB" id="A0A150WS39"/>
<dbReference type="PANTHER" id="PTHR21248:SF12">
    <property type="entry name" value="CARDIOLIPIN SYNTHASE C"/>
    <property type="match status" value="1"/>
</dbReference>
<dbReference type="OrthoDB" id="9814092at2"/>
<name>A0A150WS39_BDEBC</name>
<keyword evidence="4" id="KW-1185">Reference proteome</keyword>
<proteinExistence type="predicted"/>
<gene>
    <name evidence="3" type="ORF">AZI86_09725</name>
</gene>
<evidence type="ECO:0000256" key="1">
    <source>
        <dbReference type="SAM" id="SignalP"/>
    </source>
</evidence>
<dbReference type="CDD" id="cd00138">
    <property type="entry name" value="PLDc_SF"/>
    <property type="match status" value="1"/>
</dbReference>
<dbReference type="RefSeq" id="WP_061834847.1">
    <property type="nucleotide sequence ID" value="NZ_LUKE01000001.1"/>
</dbReference>
<dbReference type="Pfam" id="PF13091">
    <property type="entry name" value="PLDc_2"/>
    <property type="match status" value="2"/>
</dbReference>
<feature type="domain" description="PLD phosphodiesterase" evidence="2">
    <location>
        <begin position="116"/>
        <end position="143"/>
    </location>
</feature>
<dbReference type="SUPFAM" id="SSF56024">
    <property type="entry name" value="Phospholipase D/nuclease"/>
    <property type="match status" value="2"/>
</dbReference>
<evidence type="ECO:0000259" key="2">
    <source>
        <dbReference type="PROSITE" id="PS50035"/>
    </source>
</evidence>
<dbReference type="GO" id="GO:0030572">
    <property type="term" value="F:phosphatidyltransferase activity"/>
    <property type="evidence" value="ECO:0007669"/>
    <property type="project" value="UniProtKB-ARBA"/>
</dbReference>
<dbReference type="PROSITE" id="PS50035">
    <property type="entry name" value="PLD"/>
    <property type="match status" value="2"/>
</dbReference>
<evidence type="ECO:0000313" key="3">
    <source>
        <dbReference type="EMBL" id="KYG67272.1"/>
    </source>
</evidence>
<accession>A0A150WS39</accession>
<protein>
    <recommendedName>
        <fullName evidence="2">PLD phosphodiesterase domain-containing protein</fullName>
    </recommendedName>
</protein>
<dbReference type="InterPro" id="IPR001736">
    <property type="entry name" value="PLipase_D/transphosphatidylase"/>
</dbReference>
<dbReference type="EMBL" id="LUKE01000001">
    <property type="protein sequence ID" value="KYG67272.1"/>
    <property type="molecule type" value="Genomic_DNA"/>
</dbReference>
<comment type="caution">
    <text evidence="3">The sequence shown here is derived from an EMBL/GenBank/DDBJ whole genome shotgun (WGS) entry which is preliminary data.</text>
</comment>
<reference evidence="3 4" key="1">
    <citation type="submission" date="2016-03" db="EMBL/GenBank/DDBJ databases">
        <authorList>
            <person name="Ploux O."/>
        </authorList>
    </citation>
    <scope>NUCLEOTIDE SEQUENCE [LARGE SCALE GENOMIC DNA]</scope>
    <source>
        <strain evidence="3 4">R0</strain>
    </source>
</reference>
<dbReference type="InterPro" id="IPR025202">
    <property type="entry name" value="PLD-like_dom"/>
</dbReference>
<organism evidence="3 4">
    <name type="scientific">Bdellovibrio bacteriovorus</name>
    <dbReference type="NCBI Taxonomy" id="959"/>
    <lineage>
        <taxon>Bacteria</taxon>
        <taxon>Pseudomonadati</taxon>
        <taxon>Bdellovibrionota</taxon>
        <taxon>Bdellovibrionia</taxon>
        <taxon>Bdellovibrionales</taxon>
        <taxon>Pseudobdellovibrionaceae</taxon>
        <taxon>Bdellovibrio</taxon>
    </lineage>
</organism>
<evidence type="ECO:0000313" key="4">
    <source>
        <dbReference type="Proteomes" id="UP000075320"/>
    </source>
</evidence>
<dbReference type="GO" id="GO:0032049">
    <property type="term" value="P:cardiolipin biosynthetic process"/>
    <property type="evidence" value="ECO:0007669"/>
    <property type="project" value="UniProtKB-ARBA"/>
</dbReference>
<dbReference type="Proteomes" id="UP000075320">
    <property type="component" value="Unassembled WGS sequence"/>
</dbReference>
<keyword evidence="1" id="KW-0732">Signal</keyword>
<feature type="chain" id="PRO_5007573575" description="PLD phosphodiesterase domain-containing protein" evidence="1">
    <location>
        <begin position="20"/>
        <end position="445"/>
    </location>
</feature>
<dbReference type="SMART" id="SM00155">
    <property type="entry name" value="PLDc"/>
    <property type="match status" value="2"/>
</dbReference>
<feature type="signal peptide" evidence="1">
    <location>
        <begin position="1"/>
        <end position="19"/>
    </location>
</feature>
<dbReference type="Gene3D" id="3.30.870.10">
    <property type="entry name" value="Endonuclease Chain A"/>
    <property type="match status" value="2"/>
</dbReference>